<sequence length="145" mass="16547">MKFCLLLLCFSCQQFKSEPVEAIVAKETQQINWQSIDQLPKFSACDQSVDESQIECFQKAMYQSINLDSVISTYSHLETDTLQLQIIILKSGHFQLESIETKNTGQVQKLSNQLKSYFSELSPIQPAYKRGIPVDLRLSIPVIIK</sequence>
<protein>
    <recommendedName>
        <fullName evidence="3">TonB protein C-terminal</fullName>
    </recommendedName>
</protein>
<dbReference type="STRING" id="1155689.SAMN05444278_11064"/>
<dbReference type="Proteomes" id="UP000184462">
    <property type="component" value="Unassembled WGS sequence"/>
</dbReference>
<evidence type="ECO:0000313" key="1">
    <source>
        <dbReference type="EMBL" id="SHE96968.1"/>
    </source>
</evidence>
<dbReference type="EMBL" id="FQTW01000010">
    <property type="protein sequence ID" value="SHE96968.1"/>
    <property type="molecule type" value="Genomic_DNA"/>
</dbReference>
<accession>A0A1M4XU52</accession>
<gene>
    <name evidence="1" type="ORF">SAMN05444278_11064</name>
</gene>
<organism evidence="1 2">
    <name type="scientific">Psychroflexus salarius</name>
    <dbReference type="NCBI Taxonomy" id="1155689"/>
    <lineage>
        <taxon>Bacteria</taxon>
        <taxon>Pseudomonadati</taxon>
        <taxon>Bacteroidota</taxon>
        <taxon>Flavobacteriia</taxon>
        <taxon>Flavobacteriales</taxon>
        <taxon>Flavobacteriaceae</taxon>
        <taxon>Psychroflexus</taxon>
    </lineage>
</organism>
<proteinExistence type="predicted"/>
<dbReference type="AlphaFoldDB" id="A0A1M4XU52"/>
<reference evidence="1 2" key="1">
    <citation type="submission" date="2016-11" db="EMBL/GenBank/DDBJ databases">
        <authorList>
            <person name="Jaros S."/>
            <person name="Januszkiewicz K."/>
            <person name="Wedrychowicz H."/>
        </authorList>
    </citation>
    <scope>NUCLEOTIDE SEQUENCE [LARGE SCALE GENOMIC DNA]</scope>
    <source>
        <strain evidence="1 2">DSM 25661</strain>
    </source>
</reference>
<keyword evidence="2" id="KW-1185">Reference proteome</keyword>
<name>A0A1M4XU52_9FLAO</name>
<evidence type="ECO:0000313" key="2">
    <source>
        <dbReference type="Proteomes" id="UP000184462"/>
    </source>
</evidence>
<evidence type="ECO:0008006" key="3">
    <source>
        <dbReference type="Google" id="ProtNLM"/>
    </source>
</evidence>